<keyword evidence="3" id="KW-1185">Reference proteome</keyword>
<feature type="domain" description="DUF6816" evidence="1">
    <location>
        <begin position="81"/>
        <end position="273"/>
    </location>
</feature>
<comment type="caution">
    <text evidence="2">The sequence shown here is derived from an EMBL/GenBank/DDBJ whole genome shotgun (WGS) entry which is preliminary data.</text>
</comment>
<evidence type="ECO:0000259" key="1">
    <source>
        <dbReference type="Pfam" id="PF20670"/>
    </source>
</evidence>
<evidence type="ECO:0000313" key="3">
    <source>
        <dbReference type="Proteomes" id="UP001157974"/>
    </source>
</evidence>
<protein>
    <recommendedName>
        <fullName evidence="1">DUF6816 domain-containing protein</fullName>
    </recommendedName>
</protein>
<dbReference type="EMBL" id="JAMWBK010000003">
    <property type="protein sequence ID" value="KAJ8906397.1"/>
    <property type="molecule type" value="Genomic_DNA"/>
</dbReference>
<dbReference type="Pfam" id="PF20670">
    <property type="entry name" value="DUF6816"/>
    <property type="match status" value="1"/>
</dbReference>
<dbReference type="InterPro" id="IPR049213">
    <property type="entry name" value="DUF6816"/>
</dbReference>
<reference evidence="2 3" key="1">
    <citation type="journal article" date="2023" name="Nat. Commun.">
        <title>Origin of minicircular mitochondrial genomes in red algae.</title>
        <authorList>
            <person name="Lee Y."/>
            <person name="Cho C.H."/>
            <person name="Lee Y.M."/>
            <person name="Park S.I."/>
            <person name="Yang J.H."/>
            <person name="West J.A."/>
            <person name="Bhattacharya D."/>
            <person name="Yoon H.S."/>
        </authorList>
    </citation>
    <scope>NUCLEOTIDE SEQUENCE [LARGE SCALE GENOMIC DNA]</scope>
    <source>
        <strain evidence="2 3">CCMP1338</strain>
        <tissue evidence="2">Whole cell</tissue>
    </source>
</reference>
<gene>
    <name evidence="2" type="ORF">NDN08_002890</name>
</gene>
<accession>A0AAV8UZA2</accession>
<organism evidence="2 3">
    <name type="scientific">Rhodosorus marinus</name>
    <dbReference type="NCBI Taxonomy" id="101924"/>
    <lineage>
        <taxon>Eukaryota</taxon>
        <taxon>Rhodophyta</taxon>
        <taxon>Stylonematophyceae</taxon>
        <taxon>Stylonematales</taxon>
        <taxon>Stylonemataceae</taxon>
        <taxon>Rhodosorus</taxon>
    </lineage>
</organism>
<dbReference type="AlphaFoldDB" id="A0AAV8UZA2"/>
<name>A0AAV8UZA2_9RHOD</name>
<proteinExistence type="predicted"/>
<dbReference type="Proteomes" id="UP001157974">
    <property type="component" value="Unassembled WGS sequence"/>
</dbReference>
<sequence>MLFFALCTSVSTRRRAQIQSKSCASRREFLSFGLAVGPCIAFPGSLLAERDQLLPLEARLKTSDLKKPLSDPFPREPLVAEWMEGVWNVVVTKKAVQAPKGGKFLPDGYDLNRERSSIGKPLQYRLRFAQRRDGSGVATDRTFNLTSMMNAYAGTELVNNVEWDPNGIRSVALFKNSPGAKSIQILNTSATAAAKDRYLVEELFRNIFTNGNAGESPKTTDVETITLYRRSRDSRVEGSQRIAVYLTPSSDGWSAEYDDTAVLISDFTLEMTRL</sequence>
<evidence type="ECO:0000313" key="2">
    <source>
        <dbReference type="EMBL" id="KAJ8906397.1"/>
    </source>
</evidence>